<dbReference type="Proteomes" id="UP000641454">
    <property type="component" value="Unassembled WGS sequence"/>
</dbReference>
<keyword evidence="1" id="KW-0732">Signal</keyword>
<dbReference type="InterPro" id="IPR007029">
    <property type="entry name" value="YHS_dom"/>
</dbReference>
<feature type="chain" id="PRO_5037916249" evidence="1">
    <location>
        <begin position="21"/>
        <end position="297"/>
    </location>
</feature>
<evidence type="ECO:0000256" key="1">
    <source>
        <dbReference type="SAM" id="SignalP"/>
    </source>
</evidence>
<evidence type="ECO:0000259" key="2">
    <source>
        <dbReference type="Pfam" id="PF04945"/>
    </source>
</evidence>
<comment type="caution">
    <text evidence="3">The sequence shown here is derived from an EMBL/GenBank/DDBJ whole genome shotgun (WGS) entry which is preliminary data.</text>
</comment>
<feature type="signal peptide" evidence="1">
    <location>
        <begin position="1"/>
        <end position="20"/>
    </location>
</feature>
<sequence length="297" mass="33484">MKTKSILAVLMLFTGLVSFAQTAEKQFNNLNDKGVIIDGYDTVAFFTDSKPVKGDEKFNYSYNGAKYFFASQEHLDLFKSNPTKYAPQFGGWCAYAVSLGRVAPVNVEFWSIVDDRLLLQHNKRANDGWNKDVKGNLTLADQYWPAVSSKNGEQIVTDEEKAFYNNNDKKGVSIGGYDPVAYFTMNKPIKGNKDFFARFEGATYWFSSQTNTDMFKNNPKMFAPKYGGFCGYAMSDGGRRRPVNPKLFSIVDGQLILQHSKGAVDLWNKDIAGQKIKADGFWPNVVTKFHGQKTEFD</sequence>
<keyword evidence="4" id="KW-1185">Reference proteome</keyword>
<evidence type="ECO:0000313" key="3">
    <source>
        <dbReference type="EMBL" id="MBC5845344.1"/>
    </source>
</evidence>
<evidence type="ECO:0000313" key="4">
    <source>
        <dbReference type="Proteomes" id="UP000641454"/>
    </source>
</evidence>
<feature type="domain" description="YHS" evidence="2">
    <location>
        <begin position="46"/>
        <end position="88"/>
    </location>
</feature>
<dbReference type="EMBL" id="JACRUL010000035">
    <property type="protein sequence ID" value="MBC5845344.1"/>
    <property type="molecule type" value="Genomic_DNA"/>
</dbReference>
<name>A0A923N2B3_9FLAO</name>
<dbReference type="NCBIfam" id="NF041384">
    <property type="entry name" value="YHS_seleno_dom"/>
    <property type="match status" value="2"/>
</dbReference>
<accession>A0A923N2B3</accession>
<reference evidence="3 4" key="1">
    <citation type="submission" date="2020-08" db="EMBL/GenBank/DDBJ databases">
        <title>Description of novel Flavobacterium F-392 isolate.</title>
        <authorList>
            <person name="Saticioglu I.B."/>
            <person name="Duman M."/>
            <person name="Altun S."/>
        </authorList>
    </citation>
    <scope>NUCLEOTIDE SEQUENCE [LARGE SCALE GENOMIC DNA]</scope>
    <source>
        <strain evidence="3 4">F-392</strain>
    </source>
</reference>
<gene>
    <name evidence="3" type="ORF">H8R25_12960</name>
</gene>
<dbReference type="AlphaFoldDB" id="A0A923N2B3"/>
<dbReference type="RefSeq" id="WP_187019759.1">
    <property type="nucleotide sequence ID" value="NZ_JACRUK010000036.1"/>
</dbReference>
<dbReference type="Pfam" id="PF04945">
    <property type="entry name" value="YHS"/>
    <property type="match status" value="1"/>
</dbReference>
<protein>
    <submittedName>
        <fullName evidence="3">YHS domain-containing protein</fullName>
    </submittedName>
</protein>
<organism evidence="3 4">
    <name type="scientific">Flavobacterium muglaense</name>
    <dbReference type="NCBI Taxonomy" id="2764716"/>
    <lineage>
        <taxon>Bacteria</taxon>
        <taxon>Pseudomonadati</taxon>
        <taxon>Bacteroidota</taxon>
        <taxon>Flavobacteriia</taxon>
        <taxon>Flavobacteriales</taxon>
        <taxon>Flavobacteriaceae</taxon>
        <taxon>Flavobacterium</taxon>
    </lineage>
</organism>
<proteinExistence type="predicted"/>